<organism evidence="2 3">
    <name type="scientific">Paractinoplanes bogorensis</name>
    <dbReference type="NCBI Taxonomy" id="1610840"/>
    <lineage>
        <taxon>Bacteria</taxon>
        <taxon>Bacillati</taxon>
        <taxon>Actinomycetota</taxon>
        <taxon>Actinomycetes</taxon>
        <taxon>Micromonosporales</taxon>
        <taxon>Micromonosporaceae</taxon>
        <taxon>Paractinoplanes</taxon>
    </lineage>
</organism>
<evidence type="ECO:0000259" key="1">
    <source>
        <dbReference type="Pfam" id="PF09863"/>
    </source>
</evidence>
<protein>
    <submittedName>
        <fullName evidence="2">DUF2090 domain-containing protein</fullName>
    </submittedName>
</protein>
<dbReference type="Gene3D" id="3.20.20.70">
    <property type="entry name" value="Aldolase class I"/>
    <property type="match status" value="1"/>
</dbReference>
<reference evidence="2 3" key="1">
    <citation type="submission" date="2021-06" db="EMBL/GenBank/DDBJ databases">
        <title>Actinoplanes lichenicola sp. nov., and Actinoplanes ovalisporus sp. nov., isolated from lichen in Thailand.</title>
        <authorList>
            <person name="Saeng-In P."/>
            <person name="Kanchanasin P."/>
            <person name="Yuki M."/>
            <person name="Kudo T."/>
            <person name="Ohkuma M."/>
            <person name="Phongsopitanun W."/>
            <person name="Tanasupawat S."/>
        </authorList>
    </citation>
    <scope>NUCLEOTIDE SEQUENCE [LARGE SCALE GENOMIC DNA]</scope>
    <source>
        <strain evidence="2 3">NBRC 110975</strain>
    </source>
</reference>
<dbReference type="InterPro" id="IPR013785">
    <property type="entry name" value="Aldolase_TIM"/>
</dbReference>
<feature type="domain" description="DUF2090" evidence="1">
    <location>
        <begin position="7"/>
        <end position="302"/>
    </location>
</feature>
<dbReference type="EMBL" id="JAHKKG010000013">
    <property type="protein sequence ID" value="MBU2668891.1"/>
    <property type="molecule type" value="Genomic_DNA"/>
</dbReference>
<dbReference type="RefSeq" id="WP_215793141.1">
    <property type="nucleotide sequence ID" value="NZ_JAHKKG010000013.1"/>
</dbReference>
<dbReference type="InterPro" id="IPR018659">
    <property type="entry name" value="DUF2090"/>
</dbReference>
<dbReference type="SUPFAM" id="SSF51569">
    <property type="entry name" value="Aldolase"/>
    <property type="match status" value="1"/>
</dbReference>
<dbReference type="Pfam" id="PF09863">
    <property type="entry name" value="DUF2090"/>
    <property type="match status" value="1"/>
</dbReference>
<dbReference type="Proteomes" id="UP001519654">
    <property type="component" value="Unassembled WGS sequence"/>
</dbReference>
<gene>
    <name evidence="2" type="ORF">KOI35_35815</name>
</gene>
<comment type="caution">
    <text evidence="2">The sequence shown here is derived from an EMBL/GenBank/DDBJ whole genome shotgun (WGS) entry which is preliminary data.</text>
</comment>
<proteinExistence type="predicted"/>
<evidence type="ECO:0000313" key="3">
    <source>
        <dbReference type="Proteomes" id="UP001519654"/>
    </source>
</evidence>
<sequence length="308" mass="33697">MLNVPNPLLILAMDHRAVMRGLFGDGLTPEQQTERFGHAKDLAFRALLEVADAGLVQPANTGVLIDDQYGSAVIPKVKDAGYTLILPVEASRSPKFDIRTGEFILEHGDDFGDHLPLGTVDMVKALIVHNPALEEDRRRRQVERAATVSKWAIDNGVPFMLELLCPPTAEQLEEAGDLDTYRRTAHADLVCRSIDEYQAGGVWPSVWKLEPLASDDDYRRVSAQCLGGAPHETSLILLGGGADLDQVETWLREINGVPGFIGFAIGRSLWQNEFRELFAGRATDEETVAGIRANIERVVGAYTGAAAK</sequence>
<name>A0ABS5YZL9_9ACTN</name>
<evidence type="ECO:0000313" key="2">
    <source>
        <dbReference type="EMBL" id="MBU2668891.1"/>
    </source>
</evidence>
<keyword evidence="3" id="KW-1185">Reference proteome</keyword>
<accession>A0ABS5YZL9</accession>